<dbReference type="Proteomes" id="UP001500742">
    <property type="component" value="Unassembled WGS sequence"/>
</dbReference>
<evidence type="ECO:0000256" key="1">
    <source>
        <dbReference type="SAM" id="SignalP"/>
    </source>
</evidence>
<sequence>MKIITCCLISLLTASVCFAQNFSFNQGGVKNAGYYEEIPFENVNGRIFVYPQLAGRKYKFILDTGSPTNISKALATQLGLSVISKNVARDSNGNKDSLIAVNLKEIKLGNLTFNDVPAGTLESQLYKCWEIDGVIGSNMLRNSIVQIASDKRLLIITDQPDKLKLDPKHSVPLKASAGQSDPVITVKLNNKVNLYLEFDSGDNAFLRMTEDIMNQLTKYNAYEVLSKGYGANQFGVMGLQQNAEKYLIKIPSLKIGLARFDNTITSTNKVSNPAIGSKLFDYGTVTLDFMHGRFYFDATNEVNDLNAKQWPFEPAIIGDKLVVGVVFEKAMTLVKPEQQIIAIDDKDFSTVDFCYMLNNGRYILGAKESATFTIKDAQGNVKKIEVKKE</sequence>
<keyword evidence="2" id="KW-0645">Protease</keyword>
<evidence type="ECO:0000313" key="2">
    <source>
        <dbReference type="EMBL" id="GAA3992711.1"/>
    </source>
</evidence>
<dbReference type="InterPro" id="IPR021109">
    <property type="entry name" value="Peptidase_aspartic_dom_sf"/>
</dbReference>
<accession>A0ABP7R6H1</accession>
<dbReference type="CDD" id="cd05483">
    <property type="entry name" value="retropepsin_like_bacteria"/>
    <property type="match status" value="1"/>
</dbReference>
<name>A0ABP7R6H1_9SPHI</name>
<dbReference type="InterPro" id="IPR034122">
    <property type="entry name" value="Retropepsin-like_bacterial"/>
</dbReference>
<keyword evidence="3" id="KW-1185">Reference proteome</keyword>
<dbReference type="GO" id="GO:0006508">
    <property type="term" value="P:proteolysis"/>
    <property type="evidence" value="ECO:0007669"/>
    <property type="project" value="UniProtKB-KW"/>
</dbReference>
<reference evidence="3" key="1">
    <citation type="journal article" date="2019" name="Int. J. Syst. Evol. Microbiol.">
        <title>The Global Catalogue of Microorganisms (GCM) 10K type strain sequencing project: providing services to taxonomists for standard genome sequencing and annotation.</title>
        <authorList>
            <consortium name="The Broad Institute Genomics Platform"/>
            <consortium name="The Broad Institute Genome Sequencing Center for Infectious Disease"/>
            <person name="Wu L."/>
            <person name="Ma J."/>
        </authorList>
    </citation>
    <scope>NUCLEOTIDE SEQUENCE [LARGE SCALE GENOMIC DNA]</scope>
    <source>
        <strain evidence="3">JCM 16601</strain>
    </source>
</reference>
<dbReference type="EMBL" id="BAAAZC010000049">
    <property type="protein sequence ID" value="GAA3992711.1"/>
    <property type="molecule type" value="Genomic_DNA"/>
</dbReference>
<keyword evidence="2" id="KW-0378">Hydrolase</keyword>
<comment type="caution">
    <text evidence="2">The sequence shown here is derived from an EMBL/GenBank/DDBJ whole genome shotgun (WGS) entry which is preliminary data.</text>
</comment>
<proteinExistence type="predicted"/>
<dbReference type="Pfam" id="PF13650">
    <property type="entry name" value="Asp_protease_2"/>
    <property type="match status" value="1"/>
</dbReference>
<organism evidence="2 3">
    <name type="scientific">Mucilaginibacter dorajii</name>
    <dbReference type="NCBI Taxonomy" id="692994"/>
    <lineage>
        <taxon>Bacteria</taxon>
        <taxon>Pseudomonadati</taxon>
        <taxon>Bacteroidota</taxon>
        <taxon>Sphingobacteriia</taxon>
        <taxon>Sphingobacteriales</taxon>
        <taxon>Sphingobacteriaceae</taxon>
        <taxon>Mucilaginibacter</taxon>
    </lineage>
</organism>
<evidence type="ECO:0000313" key="3">
    <source>
        <dbReference type="Proteomes" id="UP001500742"/>
    </source>
</evidence>
<keyword evidence="1" id="KW-0732">Signal</keyword>
<feature type="signal peptide" evidence="1">
    <location>
        <begin position="1"/>
        <end position="19"/>
    </location>
</feature>
<dbReference type="RefSeq" id="WP_259097338.1">
    <property type="nucleotide sequence ID" value="NZ_BAAAZC010000049.1"/>
</dbReference>
<dbReference type="GO" id="GO:0008233">
    <property type="term" value="F:peptidase activity"/>
    <property type="evidence" value="ECO:0007669"/>
    <property type="project" value="UniProtKB-KW"/>
</dbReference>
<protein>
    <submittedName>
        <fullName evidence="2">Aspartyl protease family protein</fullName>
    </submittedName>
</protein>
<feature type="chain" id="PRO_5047010278" evidence="1">
    <location>
        <begin position="20"/>
        <end position="389"/>
    </location>
</feature>
<gene>
    <name evidence="2" type="ORF">GCM10022210_53070</name>
</gene>
<dbReference type="Gene3D" id="2.40.70.10">
    <property type="entry name" value="Acid Proteases"/>
    <property type="match status" value="1"/>
</dbReference>
<dbReference type="SUPFAM" id="SSF50630">
    <property type="entry name" value="Acid proteases"/>
    <property type="match status" value="1"/>
</dbReference>